<evidence type="ECO:0000313" key="10">
    <source>
        <dbReference type="Proteomes" id="UP000287224"/>
    </source>
</evidence>
<keyword evidence="6 7" id="KW-0472">Membrane</keyword>
<evidence type="ECO:0000256" key="5">
    <source>
        <dbReference type="ARBA" id="ARBA00022989"/>
    </source>
</evidence>
<dbReference type="RefSeq" id="WP_126594487.1">
    <property type="nucleotide sequence ID" value="NZ_BIFQ01000001.1"/>
</dbReference>
<organism evidence="9 10">
    <name type="scientific">Dictyobacter aurantiacus</name>
    <dbReference type="NCBI Taxonomy" id="1936993"/>
    <lineage>
        <taxon>Bacteria</taxon>
        <taxon>Bacillati</taxon>
        <taxon>Chloroflexota</taxon>
        <taxon>Ktedonobacteria</taxon>
        <taxon>Ktedonobacterales</taxon>
        <taxon>Dictyobacteraceae</taxon>
        <taxon>Dictyobacter</taxon>
    </lineage>
</organism>
<comment type="caution">
    <text evidence="9">The sequence shown here is derived from an EMBL/GenBank/DDBJ whole genome shotgun (WGS) entry which is preliminary data.</text>
</comment>
<accession>A0A401Z8P4</accession>
<evidence type="ECO:0000313" key="9">
    <source>
        <dbReference type="EMBL" id="GCE03186.1"/>
    </source>
</evidence>
<keyword evidence="2 7" id="KW-0813">Transport</keyword>
<reference evidence="10" key="1">
    <citation type="submission" date="2018-12" db="EMBL/GenBank/DDBJ databases">
        <title>Tengunoibacter tsumagoiensis gen. nov., sp. nov., Dictyobacter kobayashii sp. nov., D. alpinus sp. nov., and D. joshuensis sp. nov. and description of Dictyobacteraceae fam. nov. within the order Ktedonobacterales isolated from Tengu-no-mugimeshi.</title>
        <authorList>
            <person name="Wang C.M."/>
            <person name="Zheng Y."/>
            <person name="Sakai Y."/>
            <person name="Toyoda A."/>
            <person name="Minakuchi Y."/>
            <person name="Abe K."/>
            <person name="Yokota A."/>
            <person name="Yabe S."/>
        </authorList>
    </citation>
    <scope>NUCLEOTIDE SEQUENCE [LARGE SCALE GENOMIC DNA]</scope>
    <source>
        <strain evidence="10">S-27</strain>
    </source>
</reference>
<dbReference type="PANTHER" id="PTHR30193:SF37">
    <property type="entry name" value="INNER MEMBRANE ABC TRANSPORTER PERMEASE PROTEIN YCJO"/>
    <property type="match status" value="1"/>
</dbReference>
<dbReference type="CDD" id="cd06261">
    <property type="entry name" value="TM_PBP2"/>
    <property type="match status" value="1"/>
</dbReference>
<evidence type="ECO:0000256" key="2">
    <source>
        <dbReference type="ARBA" id="ARBA00022448"/>
    </source>
</evidence>
<feature type="transmembrane region" description="Helical" evidence="7">
    <location>
        <begin position="96"/>
        <end position="116"/>
    </location>
</feature>
<dbReference type="GO" id="GO:0055085">
    <property type="term" value="P:transmembrane transport"/>
    <property type="evidence" value="ECO:0007669"/>
    <property type="project" value="InterPro"/>
</dbReference>
<keyword evidence="3" id="KW-1003">Cell membrane</keyword>
<dbReference type="GO" id="GO:0005886">
    <property type="term" value="C:plasma membrane"/>
    <property type="evidence" value="ECO:0007669"/>
    <property type="project" value="UniProtKB-SubCell"/>
</dbReference>
<keyword evidence="10" id="KW-1185">Reference proteome</keyword>
<dbReference type="OrthoDB" id="59172at2"/>
<evidence type="ECO:0000259" key="8">
    <source>
        <dbReference type="PROSITE" id="PS50928"/>
    </source>
</evidence>
<feature type="transmembrane region" description="Helical" evidence="7">
    <location>
        <begin position="128"/>
        <end position="151"/>
    </location>
</feature>
<dbReference type="SUPFAM" id="SSF161098">
    <property type="entry name" value="MetI-like"/>
    <property type="match status" value="1"/>
</dbReference>
<feature type="transmembrane region" description="Helical" evidence="7">
    <location>
        <begin position="291"/>
        <end position="309"/>
    </location>
</feature>
<proteinExistence type="inferred from homology"/>
<comment type="similarity">
    <text evidence="7">Belongs to the binding-protein-dependent transport system permease family.</text>
</comment>
<dbReference type="EMBL" id="BIFQ01000001">
    <property type="protein sequence ID" value="GCE03186.1"/>
    <property type="molecule type" value="Genomic_DNA"/>
</dbReference>
<sequence>MSDLQVAEAAETRSVYRPKHNKFQRFIKDHGWSYAFVLPSMLAFTIFTLVPVVWALIISFQQGDIVSSTEWVGFRNYLRAFTTDSGVFTRAIENTLYYTIITVCANIFIALILSALIQGRHKHVKTFFLAAFYLPAVTSSVIVAIVWKFIYNSEYGFLNYLLSLFHIAPMRWLSDPALVLNSITLSTILTVPATGVVLFNAAMGSIPPEYYEAAQLDGAGPIMRWWHITLPLIKSTTLYVVVLYTIASFQVFEKVFILVPSGVGNNTQFILTQIYQNAFQQFQYGIASAQAFILFLMIAAVTIVQFRFLRSDVEY</sequence>
<dbReference type="PANTHER" id="PTHR30193">
    <property type="entry name" value="ABC TRANSPORTER PERMEASE PROTEIN"/>
    <property type="match status" value="1"/>
</dbReference>
<dbReference type="Gene3D" id="1.10.3720.10">
    <property type="entry name" value="MetI-like"/>
    <property type="match status" value="1"/>
</dbReference>
<name>A0A401Z8P4_9CHLR</name>
<keyword evidence="5 7" id="KW-1133">Transmembrane helix</keyword>
<comment type="subcellular location">
    <subcellularLocation>
        <location evidence="1 7">Cell membrane</location>
        <topology evidence="1 7">Multi-pass membrane protein</topology>
    </subcellularLocation>
</comment>
<evidence type="ECO:0000256" key="7">
    <source>
        <dbReference type="RuleBase" id="RU363032"/>
    </source>
</evidence>
<evidence type="ECO:0000256" key="6">
    <source>
        <dbReference type="ARBA" id="ARBA00023136"/>
    </source>
</evidence>
<dbReference type="AlphaFoldDB" id="A0A401Z8P4"/>
<dbReference type="InterPro" id="IPR035906">
    <property type="entry name" value="MetI-like_sf"/>
</dbReference>
<dbReference type="InterPro" id="IPR051393">
    <property type="entry name" value="ABC_transporter_permease"/>
</dbReference>
<feature type="transmembrane region" description="Helical" evidence="7">
    <location>
        <begin position="32"/>
        <end position="57"/>
    </location>
</feature>
<keyword evidence="4 7" id="KW-0812">Transmembrane</keyword>
<evidence type="ECO:0000256" key="3">
    <source>
        <dbReference type="ARBA" id="ARBA00022475"/>
    </source>
</evidence>
<dbReference type="Pfam" id="PF00528">
    <property type="entry name" value="BPD_transp_1"/>
    <property type="match status" value="1"/>
</dbReference>
<feature type="transmembrane region" description="Helical" evidence="7">
    <location>
        <begin position="226"/>
        <end position="247"/>
    </location>
</feature>
<dbReference type="PROSITE" id="PS50928">
    <property type="entry name" value="ABC_TM1"/>
    <property type="match status" value="1"/>
</dbReference>
<dbReference type="Proteomes" id="UP000287224">
    <property type="component" value="Unassembled WGS sequence"/>
</dbReference>
<feature type="domain" description="ABC transmembrane type-1" evidence="8">
    <location>
        <begin position="92"/>
        <end position="305"/>
    </location>
</feature>
<feature type="transmembrane region" description="Helical" evidence="7">
    <location>
        <begin position="185"/>
        <end position="206"/>
    </location>
</feature>
<gene>
    <name evidence="9" type="ORF">KDAU_05150</name>
</gene>
<evidence type="ECO:0000256" key="1">
    <source>
        <dbReference type="ARBA" id="ARBA00004651"/>
    </source>
</evidence>
<protein>
    <submittedName>
        <fullName evidence="9">Sugar ABC transporter permease</fullName>
    </submittedName>
</protein>
<evidence type="ECO:0000256" key="4">
    <source>
        <dbReference type="ARBA" id="ARBA00022692"/>
    </source>
</evidence>
<dbReference type="InterPro" id="IPR000515">
    <property type="entry name" value="MetI-like"/>
</dbReference>